<evidence type="ECO:0000313" key="2">
    <source>
        <dbReference type="Proteomes" id="UP001370758"/>
    </source>
</evidence>
<organism evidence="1 2">
    <name type="scientific">Arthrobotrys musiformis</name>
    <dbReference type="NCBI Taxonomy" id="47236"/>
    <lineage>
        <taxon>Eukaryota</taxon>
        <taxon>Fungi</taxon>
        <taxon>Dikarya</taxon>
        <taxon>Ascomycota</taxon>
        <taxon>Pezizomycotina</taxon>
        <taxon>Orbiliomycetes</taxon>
        <taxon>Orbiliales</taxon>
        <taxon>Orbiliaceae</taxon>
        <taxon>Arthrobotrys</taxon>
    </lineage>
</organism>
<evidence type="ECO:0000313" key="1">
    <source>
        <dbReference type="EMBL" id="KAK6501277.1"/>
    </source>
</evidence>
<protein>
    <submittedName>
        <fullName evidence="1">Uncharacterized protein</fullName>
    </submittedName>
</protein>
<dbReference type="EMBL" id="JAVHJL010000006">
    <property type="protein sequence ID" value="KAK6501277.1"/>
    <property type="molecule type" value="Genomic_DNA"/>
</dbReference>
<comment type="caution">
    <text evidence="1">The sequence shown here is derived from an EMBL/GenBank/DDBJ whole genome shotgun (WGS) entry which is preliminary data.</text>
</comment>
<sequence>MLEAWRRFGLPGFVDSRIDHEAQALPIESPSQITYPTVNRPVGSGDEAINQNSRIDHVFALQIVSFMWSFSVIFIDPRNPVGAEDSRRVLGPFSIGDSRTPTGLYAILRFLDRLYTYKVSVWLPGMLERELAPLI</sequence>
<keyword evidence="2" id="KW-1185">Reference proteome</keyword>
<dbReference type="Proteomes" id="UP001370758">
    <property type="component" value="Unassembled WGS sequence"/>
</dbReference>
<name>A0AAV9W2M4_9PEZI</name>
<proteinExistence type="predicted"/>
<accession>A0AAV9W2M4</accession>
<reference evidence="1 2" key="1">
    <citation type="submission" date="2023-08" db="EMBL/GenBank/DDBJ databases">
        <authorList>
            <person name="Palmer J.M."/>
        </authorList>
    </citation>
    <scope>NUCLEOTIDE SEQUENCE [LARGE SCALE GENOMIC DNA]</scope>
    <source>
        <strain evidence="1 2">TWF481</strain>
    </source>
</reference>
<gene>
    <name evidence="1" type="ORF">TWF481_009118</name>
</gene>
<dbReference type="AlphaFoldDB" id="A0AAV9W2M4"/>